<dbReference type="EMBL" id="JBHLTS010000080">
    <property type="protein sequence ID" value="MFC0518940.1"/>
    <property type="molecule type" value="Genomic_DNA"/>
</dbReference>
<dbReference type="Pfam" id="PF14362">
    <property type="entry name" value="DUF4407"/>
    <property type="match status" value="1"/>
</dbReference>
<name>A0ABV6LHS1_9SPHI</name>
<reference evidence="2 3" key="1">
    <citation type="submission" date="2024-09" db="EMBL/GenBank/DDBJ databases">
        <authorList>
            <person name="Sun Q."/>
            <person name="Mori K."/>
        </authorList>
    </citation>
    <scope>NUCLEOTIDE SEQUENCE [LARGE SCALE GENOMIC DNA]</scope>
    <source>
        <strain evidence="2 3">NCAIM B.02415</strain>
    </source>
</reference>
<feature type="transmembrane region" description="Helical" evidence="1">
    <location>
        <begin position="100"/>
        <end position="118"/>
    </location>
</feature>
<sequence length="352" mass="39674">MKQFLYFLSKTDQTVVSRCPPMARNIQYSLGFFVLLTGTIALLSGTYAISNMFLYEDPSTGQPVMPFFGWPASIILGLVYATFIMAIDREIVSATNKITVAYRIPLAIVISLIISKPIEMQLFDSAVVQQLSSDNQHDQHNQNLSNELDANVNRLQVRFNILDSSLRAAVDSRNYWQKMKLAEIVGTEAAGTSGHPGEGVAFRQDDENMKAQQTLIDQYNSDLKTVKTELDKARIAKKTEYHLDKQKIAYDLLSKSVALNKVKDNDKSGTATRMGWSITGLFLLFEIIPSLMKLLLSKTEYDALIDKRRLLNILSTDMIYEEATSIYHDKSAEEISKENPVRISQLYLSQSD</sequence>
<feature type="transmembrane region" description="Helical" evidence="1">
    <location>
        <begin position="67"/>
        <end position="88"/>
    </location>
</feature>
<comment type="caution">
    <text evidence="2">The sequence shown here is derived from an EMBL/GenBank/DDBJ whole genome shotgun (WGS) entry which is preliminary data.</text>
</comment>
<keyword evidence="3" id="KW-1185">Reference proteome</keyword>
<evidence type="ECO:0000313" key="2">
    <source>
        <dbReference type="EMBL" id="MFC0518940.1"/>
    </source>
</evidence>
<organism evidence="2 3">
    <name type="scientific">Mucilaginibacter angelicae</name>
    <dbReference type="NCBI Taxonomy" id="869718"/>
    <lineage>
        <taxon>Bacteria</taxon>
        <taxon>Pseudomonadati</taxon>
        <taxon>Bacteroidota</taxon>
        <taxon>Sphingobacteriia</taxon>
        <taxon>Sphingobacteriales</taxon>
        <taxon>Sphingobacteriaceae</taxon>
        <taxon>Mucilaginibacter</taxon>
    </lineage>
</organism>
<proteinExistence type="predicted"/>
<protein>
    <submittedName>
        <fullName evidence="2">DUF4407 domain-containing protein</fullName>
    </submittedName>
</protein>
<evidence type="ECO:0000256" key="1">
    <source>
        <dbReference type="SAM" id="Phobius"/>
    </source>
</evidence>
<accession>A0ABV6LHS1</accession>
<dbReference type="InterPro" id="IPR025519">
    <property type="entry name" value="DUF4407"/>
</dbReference>
<dbReference type="Proteomes" id="UP001589828">
    <property type="component" value="Unassembled WGS sequence"/>
</dbReference>
<keyword evidence="1" id="KW-0472">Membrane</keyword>
<feature type="transmembrane region" description="Helical" evidence="1">
    <location>
        <begin position="30"/>
        <end position="55"/>
    </location>
</feature>
<keyword evidence="1" id="KW-1133">Transmembrane helix</keyword>
<evidence type="ECO:0000313" key="3">
    <source>
        <dbReference type="Proteomes" id="UP001589828"/>
    </source>
</evidence>
<dbReference type="RefSeq" id="WP_377026642.1">
    <property type="nucleotide sequence ID" value="NZ_JBHLTS010000080.1"/>
</dbReference>
<keyword evidence="1" id="KW-0812">Transmembrane</keyword>
<gene>
    <name evidence="2" type="ORF">ACFFGT_32295</name>
</gene>